<reference evidence="3" key="1">
    <citation type="submission" date="2020-10" db="EMBL/GenBank/DDBJ databases">
        <authorList>
            <person name="Gilroy R."/>
        </authorList>
    </citation>
    <scope>NUCLEOTIDE SEQUENCE</scope>
    <source>
        <strain evidence="3">ChiGjej3B3-5194</strain>
    </source>
</reference>
<protein>
    <submittedName>
        <fullName evidence="3">Glycosyltransferase family 2 protein</fullName>
    </submittedName>
</protein>
<keyword evidence="1" id="KW-1133">Transmembrane helix</keyword>
<dbReference type="InterPro" id="IPR050834">
    <property type="entry name" value="Glycosyltransf_2"/>
</dbReference>
<keyword evidence="1" id="KW-0472">Membrane</keyword>
<proteinExistence type="predicted"/>
<dbReference type="EMBL" id="DVJI01000011">
    <property type="protein sequence ID" value="HIS70850.1"/>
    <property type="molecule type" value="Genomic_DNA"/>
</dbReference>
<name>A0A9D1FFY0_9PROT</name>
<dbReference type="InterPro" id="IPR001173">
    <property type="entry name" value="Glyco_trans_2-like"/>
</dbReference>
<evidence type="ECO:0000256" key="1">
    <source>
        <dbReference type="SAM" id="Phobius"/>
    </source>
</evidence>
<keyword evidence="1" id="KW-0812">Transmembrane</keyword>
<gene>
    <name evidence="3" type="ORF">IAD02_02565</name>
</gene>
<dbReference type="AlphaFoldDB" id="A0A9D1FFY0"/>
<dbReference type="SUPFAM" id="SSF53448">
    <property type="entry name" value="Nucleotide-diphospho-sugar transferases"/>
    <property type="match status" value="1"/>
</dbReference>
<feature type="domain" description="Glycosyltransferase 2-like" evidence="2">
    <location>
        <begin position="12"/>
        <end position="177"/>
    </location>
</feature>
<organism evidence="3 4">
    <name type="scientific">Candidatus Enterousia intestinigallinarum</name>
    <dbReference type="NCBI Taxonomy" id="2840790"/>
    <lineage>
        <taxon>Bacteria</taxon>
        <taxon>Pseudomonadati</taxon>
        <taxon>Pseudomonadota</taxon>
        <taxon>Alphaproteobacteria</taxon>
        <taxon>Candidatus Enterousia</taxon>
    </lineage>
</organism>
<evidence type="ECO:0000313" key="4">
    <source>
        <dbReference type="Proteomes" id="UP000886742"/>
    </source>
</evidence>
<feature type="transmembrane region" description="Helical" evidence="1">
    <location>
        <begin position="349"/>
        <end position="369"/>
    </location>
</feature>
<evidence type="ECO:0000313" key="3">
    <source>
        <dbReference type="EMBL" id="HIS70850.1"/>
    </source>
</evidence>
<dbReference type="Proteomes" id="UP000886742">
    <property type="component" value="Unassembled WGS sequence"/>
</dbReference>
<dbReference type="InterPro" id="IPR029044">
    <property type="entry name" value="Nucleotide-diphossugar_trans"/>
</dbReference>
<dbReference type="Pfam" id="PF00535">
    <property type="entry name" value="Glycos_transf_2"/>
    <property type="match status" value="1"/>
</dbReference>
<comment type="caution">
    <text evidence="3">The sequence shown here is derived from an EMBL/GenBank/DDBJ whole genome shotgun (WGS) entry which is preliminary data.</text>
</comment>
<accession>A0A9D1FFY0</accession>
<dbReference type="PANTHER" id="PTHR43685:SF2">
    <property type="entry name" value="GLYCOSYLTRANSFERASE 2-LIKE DOMAIN-CONTAINING PROTEIN"/>
    <property type="match status" value="1"/>
</dbReference>
<evidence type="ECO:0000259" key="2">
    <source>
        <dbReference type="Pfam" id="PF00535"/>
    </source>
</evidence>
<sequence>MKKNNQICPTVSIICRTYNQERYIRQTIQSVLNQTISNWELIVINDASTDNTESEILSFDDERIKYIRNEKNLGPLDGLNIGIAASSGKYITILDGDDLFCSEKLEIQSKFLDDNPKYGAVFSYIDVIDENGNPLNSADAQIIRNLINNPGGTREQMLRRAFNEYNFLAFPTEMFRKDIAIHFNAHLLSCGDGWFHLNTLMQTQIAVLEIPLTKYRIIGHNVNVSGWVSGLTDISEKFFMLDKFLEINSATFFKKIFADDIGDRKFSKSDIPFIMIEIAGASNDPIKKLWANYTFHRLVSNPDTYTDFIKNKKYSEFMQYKLGDVSGRNLRLVPNIDVIRSKHKKYRRLFNWTATALGMCIVVIVILLVRHGL</sequence>
<dbReference type="Gene3D" id="3.90.550.10">
    <property type="entry name" value="Spore Coat Polysaccharide Biosynthesis Protein SpsA, Chain A"/>
    <property type="match status" value="1"/>
</dbReference>
<reference evidence="3" key="2">
    <citation type="journal article" date="2021" name="PeerJ">
        <title>Extensive microbial diversity within the chicken gut microbiome revealed by metagenomics and culture.</title>
        <authorList>
            <person name="Gilroy R."/>
            <person name="Ravi A."/>
            <person name="Getino M."/>
            <person name="Pursley I."/>
            <person name="Horton D.L."/>
            <person name="Alikhan N.F."/>
            <person name="Baker D."/>
            <person name="Gharbi K."/>
            <person name="Hall N."/>
            <person name="Watson M."/>
            <person name="Adriaenssens E.M."/>
            <person name="Foster-Nyarko E."/>
            <person name="Jarju S."/>
            <person name="Secka A."/>
            <person name="Antonio M."/>
            <person name="Oren A."/>
            <person name="Chaudhuri R.R."/>
            <person name="La Ragione R."/>
            <person name="Hildebrand F."/>
            <person name="Pallen M.J."/>
        </authorList>
    </citation>
    <scope>NUCLEOTIDE SEQUENCE</scope>
    <source>
        <strain evidence="3">ChiGjej3B3-5194</strain>
    </source>
</reference>
<dbReference type="CDD" id="cd00761">
    <property type="entry name" value="Glyco_tranf_GTA_type"/>
    <property type="match status" value="1"/>
</dbReference>
<dbReference type="PANTHER" id="PTHR43685">
    <property type="entry name" value="GLYCOSYLTRANSFERASE"/>
    <property type="match status" value="1"/>
</dbReference>